<reference evidence="4 15" key="4">
    <citation type="submission" date="2019-10" db="EMBL/GenBank/DDBJ databases">
        <title>Roseburia spp. ameliorate alcoholic fatty liver via restoration of gut barrier function.</title>
        <authorList>
            <person name="Seo B."/>
            <person name="Ko G."/>
        </authorList>
    </citation>
    <scope>NUCLEOTIDE SEQUENCE [LARGE SCALE GENOMIC DNA]</scope>
    <source>
        <strain evidence="4 15">SNUG30017</strain>
    </source>
</reference>
<dbReference type="EMBL" id="WGGT01000003">
    <property type="protein sequence ID" value="MVQ44810.1"/>
    <property type="molecule type" value="Genomic_DNA"/>
</dbReference>
<dbReference type="Proteomes" id="UP000478483">
    <property type="component" value="Unassembled WGS sequence"/>
</dbReference>
<evidence type="ECO:0000313" key="12">
    <source>
        <dbReference type="Proteomes" id="UP000284051"/>
    </source>
</evidence>
<dbReference type="EMBL" id="QSHO01000003">
    <property type="protein sequence ID" value="RHC19162.1"/>
    <property type="molecule type" value="Genomic_DNA"/>
</dbReference>
<evidence type="ECO:0000313" key="2">
    <source>
        <dbReference type="EMBL" id="CUN13145.1"/>
    </source>
</evidence>
<dbReference type="EMBL" id="QRQN01000003">
    <property type="protein sequence ID" value="RHN11143.1"/>
    <property type="molecule type" value="Genomic_DNA"/>
</dbReference>
<gene>
    <name evidence="7" type="ORF">DW264_13975</name>
    <name evidence="6" type="ORF">DW856_04520</name>
    <name evidence="5" type="ORF">DW927_04205</name>
    <name evidence="8" type="ORF">DWZ31_03580</name>
    <name evidence="2" type="ORF">ERS852572_02058</name>
    <name evidence="4" type="ORF">GCK47_03535</name>
    <name evidence="3" type="ORF">GMD50_06510</name>
</gene>
<evidence type="ECO:0000313" key="6">
    <source>
        <dbReference type="EMBL" id="RHC19162.1"/>
    </source>
</evidence>
<evidence type="ECO:0000313" key="5">
    <source>
        <dbReference type="EMBL" id="RHA69210.1"/>
    </source>
</evidence>
<dbReference type="Proteomes" id="UP000283513">
    <property type="component" value="Unassembled WGS sequence"/>
</dbReference>
<evidence type="ECO:0000313" key="15">
    <source>
        <dbReference type="Proteomes" id="UP000479531"/>
    </source>
</evidence>
<dbReference type="Proteomes" id="UP000284465">
    <property type="component" value="Unassembled WGS sequence"/>
</dbReference>
<dbReference type="Proteomes" id="UP000283586">
    <property type="component" value="Unassembled WGS sequence"/>
</dbReference>
<reference evidence="10 11" key="2">
    <citation type="submission" date="2018-08" db="EMBL/GenBank/DDBJ databases">
        <title>A genome reference for cultivated species of the human gut microbiota.</title>
        <authorList>
            <person name="Zou Y."/>
            <person name="Xue W."/>
            <person name="Luo G."/>
        </authorList>
    </citation>
    <scope>NUCLEOTIDE SEQUENCE [LARGE SCALE GENOMIC DNA]</scope>
    <source>
        <strain evidence="8 11">AF31-21AC</strain>
        <strain evidence="7 12">AM22-21LB</strain>
        <strain evidence="6 10">AM37-1AC</strain>
        <strain evidence="5 13">AM43-11</strain>
    </source>
</reference>
<dbReference type="Proteomes" id="UP000479531">
    <property type="component" value="Unassembled WGS sequence"/>
</dbReference>
<evidence type="ECO:0000313" key="7">
    <source>
        <dbReference type="EMBL" id="RHG26660.1"/>
    </source>
</evidence>
<proteinExistence type="predicted"/>
<evidence type="ECO:0000259" key="1">
    <source>
        <dbReference type="Pfam" id="PF07179"/>
    </source>
</evidence>
<organism evidence="2 9">
    <name type="scientific">Roseburia intestinalis</name>
    <dbReference type="NCBI Taxonomy" id="166486"/>
    <lineage>
        <taxon>Bacteria</taxon>
        <taxon>Bacillati</taxon>
        <taxon>Bacillota</taxon>
        <taxon>Clostridia</taxon>
        <taxon>Lachnospirales</taxon>
        <taxon>Lachnospiraceae</taxon>
        <taxon>Roseburia</taxon>
    </lineage>
</organism>
<dbReference type="EMBL" id="WNAJ01000005">
    <property type="protein sequence ID" value="MTR84717.1"/>
    <property type="molecule type" value="Genomic_DNA"/>
</dbReference>
<evidence type="ECO:0000313" key="11">
    <source>
        <dbReference type="Proteomes" id="UP000283586"/>
    </source>
</evidence>
<feature type="domain" description="SseB protein N-terminal" evidence="1">
    <location>
        <begin position="14"/>
        <end position="124"/>
    </location>
</feature>
<evidence type="ECO:0000313" key="10">
    <source>
        <dbReference type="Proteomes" id="UP000283513"/>
    </source>
</evidence>
<dbReference type="OrthoDB" id="2031562at2"/>
<dbReference type="Pfam" id="PF07179">
    <property type="entry name" value="SseB"/>
    <property type="match status" value="1"/>
</dbReference>
<evidence type="ECO:0000313" key="4">
    <source>
        <dbReference type="EMBL" id="MVQ44810.1"/>
    </source>
</evidence>
<dbReference type="InterPro" id="IPR009839">
    <property type="entry name" value="SseB_N"/>
</dbReference>
<dbReference type="PaxDb" id="166486-ERS852572_02058"/>
<accession>A0A173UGC7</accession>
<name>A0A173UGC7_9FIRM</name>
<evidence type="ECO:0000313" key="3">
    <source>
        <dbReference type="EMBL" id="MTR84717.1"/>
    </source>
</evidence>
<reference evidence="3 14" key="3">
    <citation type="journal article" date="2019" name="Nat. Med.">
        <title>A library of human gut bacterial isolates paired with longitudinal multiomics data enables mechanistic microbiome research.</title>
        <authorList>
            <person name="Poyet M."/>
            <person name="Groussin M."/>
            <person name="Gibbons S.M."/>
            <person name="Avila-Pacheco J."/>
            <person name="Jiang X."/>
            <person name="Kearney S.M."/>
            <person name="Perrotta A.R."/>
            <person name="Berdy B."/>
            <person name="Zhao S."/>
            <person name="Lieberman T.D."/>
            <person name="Swanson P.K."/>
            <person name="Smith M."/>
            <person name="Roesemann S."/>
            <person name="Alexander J.E."/>
            <person name="Rich S.A."/>
            <person name="Livny J."/>
            <person name="Vlamakis H."/>
            <person name="Clish C."/>
            <person name="Bullock K."/>
            <person name="Deik A."/>
            <person name="Scott J."/>
            <person name="Pierce K.A."/>
            <person name="Xavier R.J."/>
            <person name="Alm E.J."/>
        </authorList>
    </citation>
    <scope>NUCLEOTIDE SEQUENCE [LARGE SCALE GENOMIC DNA]</scope>
    <source>
        <strain evidence="3 14">BIOML-A1</strain>
    </source>
</reference>
<dbReference type="AlphaFoldDB" id="A0A173UGC7"/>
<dbReference type="GeneID" id="61434649"/>
<dbReference type="EMBL" id="QSFP01000003">
    <property type="protein sequence ID" value="RHA69210.1"/>
    <property type="molecule type" value="Genomic_DNA"/>
</dbReference>
<dbReference type="Proteomes" id="UP000095350">
    <property type="component" value="Unassembled WGS sequence"/>
</dbReference>
<dbReference type="Proteomes" id="UP000284051">
    <property type="component" value="Unassembled WGS sequence"/>
</dbReference>
<evidence type="ECO:0000313" key="13">
    <source>
        <dbReference type="Proteomes" id="UP000284465"/>
    </source>
</evidence>
<dbReference type="EMBL" id="QRID01000015">
    <property type="protein sequence ID" value="RHG26660.1"/>
    <property type="molecule type" value="Genomic_DNA"/>
</dbReference>
<evidence type="ECO:0000313" key="14">
    <source>
        <dbReference type="Proteomes" id="UP000478483"/>
    </source>
</evidence>
<evidence type="ECO:0000313" key="8">
    <source>
        <dbReference type="EMBL" id="RHN11143.1"/>
    </source>
</evidence>
<dbReference type="EMBL" id="CYXZ01000014">
    <property type="protein sequence ID" value="CUN13145.1"/>
    <property type="molecule type" value="Genomic_DNA"/>
</dbReference>
<evidence type="ECO:0000313" key="9">
    <source>
        <dbReference type="Proteomes" id="UP000095350"/>
    </source>
</evidence>
<dbReference type="RefSeq" id="WP_006856339.1">
    <property type="nucleotide sequence ID" value="NZ_CABIYH010000014.1"/>
</dbReference>
<sequence>MEEKMTMEITNDRLEEAIKEYAADRTKERLTTVLNLLRPTKLFVPAMLQAPDRPIPCFLKNSNEEQFLVVYTSKEQIPEEPKSQAMLNMPFPACNNIVVKPELKLAGMVINPFSDNLVLKTELVQKLHEADEQAAKRAAQMKQVKMTPAQFQVFVKRQVEFGVLPKRLFTEKQEFMNKLCDEKEAFINEIFAGVFKEPKLNPYTENDYSVMALDIAEDLTLVRVDLPEKGLVPPLCYRIYLTINPKTGKAGYYTIEMSKEKDVRMLGEFLEDGKHIDHGVAPVEGAELQKIMDLARGEGAEMTS</sequence>
<protein>
    <submittedName>
        <fullName evidence="3">SseB family protein</fullName>
    </submittedName>
</protein>
<reference evidence="2 9" key="1">
    <citation type="submission" date="2015-09" db="EMBL/GenBank/DDBJ databases">
        <authorList>
            <consortium name="Pathogen Informatics"/>
        </authorList>
    </citation>
    <scope>NUCLEOTIDE SEQUENCE [LARGE SCALE GENOMIC DNA]</scope>
    <source>
        <strain evidence="2 9">2789STDY5834960</strain>
    </source>
</reference>